<reference evidence="7" key="1">
    <citation type="submission" date="2010-02" db="EMBL/GenBank/DDBJ databases">
        <title>Complete sequence of Ferroglobus placidus DSM 10642.</title>
        <authorList>
            <consortium name="US DOE Joint Genome Institute"/>
            <person name="Lucas S."/>
            <person name="Copeland A."/>
            <person name="Lapidus A."/>
            <person name="Cheng J.-F."/>
            <person name="Bruce D."/>
            <person name="Goodwin L."/>
            <person name="Pitluck S."/>
            <person name="Saunders E."/>
            <person name="Brettin T."/>
            <person name="Detter J.C."/>
            <person name="Han C."/>
            <person name="Tapia R."/>
            <person name="Larimer F."/>
            <person name="Land M."/>
            <person name="Hauser L."/>
            <person name="Kyrpides N."/>
            <person name="Ivanova N."/>
            <person name="Holmes D."/>
            <person name="Lovley D."/>
            <person name="Kyrpides N."/>
            <person name="Anderson I.J."/>
            <person name="Woyke T."/>
        </authorList>
    </citation>
    <scope>NUCLEOTIDE SEQUENCE [LARGE SCALE GENOMIC DNA]</scope>
    <source>
        <strain evidence="7">DSM 10642 / AEDII12DO</strain>
    </source>
</reference>
<dbReference type="InterPro" id="IPR036286">
    <property type="entry name" value="LexA/Signal_pep-like_sf"/>
</dbReference>
<dbReference type="Proteomes" id="UP000002613">
    <property type="component" value="Chromosome"/>
</dbReference>
<dbReference type="GO" id="GO:0006465">
    <property type="term" value="P:signal peptide processing"/>
    <property type="evidence" value="ECO:0007669"/>
    <property type="project" value="InterPro"/>
</dbReference>
<evidence type="ECO:0000313" key="7">
    <source>
        <dbReference type="Proteomes" id="UP000002613"/>
    </source>
</evidence>
<dbReference type="NCBIfam" id="TIGR02228">
    <property type="entry name" value="sigpep_I_arch"/>
    <property type="match status" value="1"/>
</dbReference>
<reference evidence="6 7" key="2">
    <citation type="journal article" date="2011" name="Stand. Genomic Sci.">
        <title>Complete genome sequence of Ferroglobus placidus AEDII12DO.</title>
        <authorList>
            <person name="Anderson I."/>
            <person name="Risso C."/>
            <person name="Holmes D."/>
            <person name="Lucas S."/>
            <person name="Copeland A."/>
            <person name="Lapidus A."/>
            <person name="Cheng J.F."/>
            <person name="Bruce D."/>
            <person name="Goodwin L."/>
            <person name="Pitluck S."/>
            <person name="Saunders E."/>
            <person name="Brettin T."/>
            <person name="Detter J.C."/>
            <person name="Han C."/>
            <person name="Tapia R."/>
            <person name="Larimer F."/>
            <person name="Land M."/>
            <person name="Hauser L."/>
            <person name="Woyke T."/>
            <person name="Lovley D."/>
            <person name="Kyrpides N."/>
            <person name="Ivanova N."/>
        </authorList>
    </citation>
    <scope>NUCLEOTIDE SEQUENCE [LARGE SCALE GENOMIC DNA]</scope>
    <source>
        <strain evidence="7">DSM 10642 / AEDII12DO</strain>
    </source>
</reference>
<evidence type="ECO:0000256" key="2">
    <source>
        <dbReference type="ARBA" id="ARBA00022692"/>
    </source>
</evidence>
<gene>
    <name evidence="6" type="ordered locus">Ferp_1097</name>
</gene>
<name>D3RXP3_FERPA</name>
<dbReference type="CDD" id="cd06530">
    <property type="entry name" value="S26_SPase_I"/>
    <property type="match status" value="1"/>
</dbReference>
<organism evidence="6 7">
    <name type="scientific">Ferroglobus placidus (strain DSM 10642 / AEDII12DO)</name>
    <dbReference type="NCBI Taxonomy" id="589924"/>
    <lineage>
        <taxon>Archaea</taxon>
        <taxon>Methanobacteriati</taxon>
        <taxon>Methanobacteriota</taxon>
        <taxon>Archaeoglobi</taxon>
        <taxon>Archaeoglobales</taxon>
        <taxon>Archaeoglobaceae</taxon>
        <taxon>Ferroglobus</taxon>
    </lineage>
</organism>
<feature type="transmembrane region" description="Helical" evidence="5">
    <location>
        <begin position="12"/>
        <end position="34"/>
    </location>
</feature>
<dbReference type="KEGG" id="fpl:Ferp_1097"/>
<evidence type="ECO:0000256" key="1">
    <source>
        <dbReference type="ARBA" id="ARBA00004370"/>
    </source>
</evidence>
<dbReference type="HOGENOM" id="CLU_054902_1_1_2"/>
<evidence type="ECO:0000256" key="5">
    <source>
        <dbReference type="SAM" id="Phobius"/>
    </source>
</evidence>
<accession>D3RXP3</accession>
<dbReference type="GO" id="GO:0016020">
    <property type="term" value="C:membrane"/>
    <property type="evidence" value="ECO:0007669"/>
    <property type="project" value="UniProtKB-SubCell"/>
</dbReference>
<dbReference type="GO" id="GO:0004252">
    <property type="term" value="F:serine-type endopeptidase activity"/>
    <property type="evidence" value="ECO:0007669"/>
    <property type="project" value="InterPro"/>
</dbReference>
<sequence length="164" mass="18124">MNLKGLIKDVVSTLITVAVIAAAGYILTGAWPFMVAVQSGSMEPHIHKGDVVILVGKDRTKIVTYEEGMKIDYKSFGDYGDVIVYYPNGDTSRTPIIHRAIRWVEAGEKLPGGVIAKHSGYITKGDANSMYDQPFISQPVKPEWIVGVAKFRIPYIGYFRLIFG</sequence>
<dbReference type="eggNOG" id="arCOG01739">
    <property type="taxonomic scope" value="Archaea"/>
</dbReference>
<keyword evidence="7" id="KW-1185">Reference proteome</keyword>
<proteinExistence type="predicted"/>
<evidence type="ECO:0000313" key="6">
    <source>
        <dbReference type="EMBL" id="ADC65256.1"/>
    </source>
</evidence>
<keyword evidence="3 5" id="KW-1133">Transmembrane helix</keyword>
<dbReference type="GeneID" id="8778607"/>
<evidence type="ECO:0000256" key="4">
    <source>
        <dbReference type="ARBA" id="ARBA00023136"/>
    </source>
</evidence>
<dbReference type="MEROPS" id="S26.017"/>
<dbReference type="STRING" id="589924.Ferp_1097"/>
<dbReference type="PANTHER" id="PTHR10806">
    <property type="entry name" value="SIGNAL PEPTIDASE COMPLEX CATALYTIC SUBUNIT SEC11"/>
    <property type="match status" value="1"/>
</dbReference>
<dbReference type="InterPro" id="IPR019533">
    <property type="entry name" value="Peptidase_S26"/>
</dbReference>
<dbReference type="SUPFAM" id="SSF51306">
    <property type="entry name" value="LexA/Signal peptidase"/>
    <property type="match status" value="1"/>
</dbReference>
<dbReference type="AlphaFoldDB" id="D3RXP3"/>
<comment type="subcellular location">
    <subcellularLocation>
        <location evidence="1">Membrane</location>
    </subcellularLocation>
</comment>
<dbReference type="InterPro" id="IPR001733">
    <property type="entry name" value="Peptidase_S26B"/>
</dbReference>
<dbReference type="PANTHER" id="PTHR10806:SF6">
    <property type="entry name" value="SIGNAL PEPTIDASE COMPLEX CATALYTIC SUBUNIT SEC11"/>
    <property type="match status" value="1"/>
</dbReference>
<dbReference type="RefSeq" id="WP_012965599.1">
    <property type="nucleotide sequence ID" value="NC_013849.1"/>
</dbReference>
<dbReference type="PaxDb" id="589924-Ferp_1097"/>
<dbReference type="Gene3D" id="2.10.109.10">
    <property type="entry name" value="Umud Fragment, subunit A"/>
    <property type="match status" value="1"/>
</dbReference>
<dbReference type="EMBL" id="CP001899">
    <property type="protein sequence ID" value="ADC65256.1"/>
    <property type="molecule type" value="Genomic_DNA"/>
</dbReference>
<keyword evidence="4 5" id="KW-0472">Membrane</keyword>
<keyword evidence="2 5" id="KW-0812">Transmembrane</keyword>
<evidence type="ECO:0000256" key="3">
    <source>
        <dbReference type="ARBA" id="ARBA00022989"/>
    </source>
</evidence>
<protein>
    <submittedName>
        <fullName evidence="6">Peptidase S26B, signal peptidase</fullName>
    </submittedName>
</protein>